<comment type="caution">
    <text evidence="3">The sequence shown here is derived from an EMBL/GenBank/DDBJ whole genome shotgun (WGS) entry which is preliminary data.</text>
</comment>
<organism evidence="3 4">
    <name type="scientific">Paenibacillus contaminans</name>
    <dbReference type="NCBI Taxonomy" id="450362"/>
    <lineage>
        <taxon>Bacteria</taxon>
        <taxon>Bacillati</taxon>
        <taxon>Bacillota</taxon>
        <taxon>Bacilli</taxon>
        <taxon>Bacillales</taxon>
        <taxon>Paenibacillaceae</taxon>
        <taxon>Paenibacillus</taxon>
    </lineage>
</organism>
<evidence type="ECO:0000256" key="1">
    <source>
        <dbReference type="SAM" id="Phobius"/>
    </source>
</evidence>
<sequence>MGNKLDCRIVQDLLPNYIEGLTSEVTNKTLEEHLSSCAECKAVLHNMTNEMKEMNRAPQKQINFLKKIKRRQWIIAACSVVVAVTLFASVFYFISQRQFAIPSSEVKISEVYQMKDGSVHYRIDANVTGYLSNVFLRNDGDSEVIRVYEHRRLFSDQDRNKVSIPERWVPLKDKEITSIIYEGNGKKDRVIIWEKGMVLPKADAEQEAEYERSSGKQR</sequence>
<proteinExistence type="predicted"/>
<keyword evidence="1" id="KW-0472">Membrane</keyword>
<dbReference type="Pfam" id="PF13490">
    <property type="entry name" value="zf-HC2"/>
    <property type="match status" value="1"/>
</dbReference>
<reference evidence="3 4" key="1">
    <citation type="journal article" date="2009" name="Int. J. Syst. Evol. Microbiol.">
        <title>Paenibacillus contaminans sp. nov., isolated from a contaminated laboratory plate.</title>
        <authorList>
            <person name="Chou J.H."/>
            <person name="Lee J.H."/>
            <person name="Lin M.C."/>
            <person name="Chang P.S."/>
            <person name="Arun A.B."/>
            <person name="Young C.C."/>
            <person name="Chen W.M."/>
        </authorList>
    </citation>
    <scope>NUCLEOTIDE SEQUENCE [LARGE SCALE GENOMIC DNA]</scope>
    <source>
        <strain evidence="3 4">CKOBP-6</strain>
    </source>
</reference>
<evidence type="ECO:0000313" key="3">
    <source>
        <dbReference type="EMBL" id="RAV11895.1"/>
    </source>
</evidence>
<feature type="transmembrane region" description="Helical" evidence="1">
    <location>
        <begin position="73"/>
        <end position="94"/>
    </location>
</feature>
<keyword evidence="4" id="KW-1185">Reference proteome</keyword>
<name>A0A329LV95_9BACL</name>
<feature type="domain" description="Putative zinc-finger" evidence="2">
    <location>
        <begin position="7"/>
        <end position="40"/>
    </location>
</feature>
<protein>
    <recommendedName>
        <fullName evidence="2">Putative zinc-finger domain-containing protein</fullName>
    </recommendedName>
</protein>
<gene>
    <name evidence="3" type="ORF">DQG23_35540</name>
</gene>
<dbReference type="AlphaFoldDB" id="A0A329LV95"/>
<dbReference type="RefSeq" id="WP_113035790.1">
    <property type="nucleotide sequence ID" value="NZ_QMFB01000035.1"/>
</dbReference>
<keyword evidence="1" id="KW-1133">Transmembrane helix</keyword>
<accession>A0A329LV95</accession>
<dbReference type="OrthoDB" id="6194834at2"/>
<dbReference type="EMBL" id="QMFB01000035">
    <property type="protein sequence ID" value="RAV11895.1"/>
    <property type="molecule type" value="Genomic_DNA"/>
</dbReference>
<evidence type="ECO:0000313" key="4">
    <source>
        <dbReference type="Proteomes" id="UP000250369"/>
    </source>
</evidence>
<dbReference type="Proteomes" id="UP000250369">
    <property type="component" value="Unassembled WGS sequence"/>
</dbReference>
<evidence type="ECO:0000259" key="2">
    <source>
        <dbReference type="Pfam" id="PF13490"/>
    </source>
</evidence>
<keyword evidence="1" id="KW-0812">Transmembrane</keyword>
<dbReference type="InterPro" id="IPR027383">
    <property type="entry name" value="Znf_put"/>
</dbReference>